<feature type="transmembrane region" description="Helical" evidence="1">
    <location>
        <begin position="12"/>
        <end position="29"/>
    </location>
</feature>
<gene>
    <name evidence="2" type="ORF">PU560_01445</name>
</gene>
<evidence type="ECO:0000313" key="3">
    <source>
        <dbReference type="Proteomes" id="UP001165561"/>
    </source>
</evidence>
<keyword evidence="1" id="KW-1133">Transmembrane helix</keyword>
<evidence type="ECO:0000256" key="1">
    <source>
        <dbReference type="SAM" id="Phobius"/>
    </source>
</evidence>
<protein>
    <submittedName>
        <fullName evidence="2">Uncharacterized protein</fullName>
    </submittedName>
</protein>
<feature type="non-terminal residue" evidence="2">
    <location>
        <position position="191"/>
    </location>
</feature>
<accession>A0ABT5TST6</accession>
<keyword evidence="1" id="KW-0812">Transmembrane</keyword>
<evidence type="ECO:0000313" key="2">
    <source>
        <dbReference type="EMBL" id="MDD9205128.1"/>
    </source>
</evidence>
<organism evidence="2 3">
    <name type="scientific">Georgenia halotolerans</name>
    <dbReference type="NCBI Taxonomy" id="3028317"/>
    <lineage>
        <taxon>Bacteria</taxon>
        <taxon>Bacillati</taxon>
        <taxon>Actinomycetota</taxon>
        <taxon>Actinomycetes</taxon>
        <taxon>Micrococcales</taxon>
        <taxon>Bogoriellaceae</taxon>
        <taxon>Georgenia</taxon>
    </lineage>
</organism>
<reference evidence="2" key="1">
    <citation type="submission" date="2023-02" db="EMBL/GenBank/DDBJ databases">
        <title>Georgenia sp.10Sc9-8, isolated from a soil sample collected from the Taklamakan desert.</title>
        <authorList>
            <person name="Liu S."/>
        </authorList>
    </citation>
    <scope>NUCLEOTIDE SEQUENCE</scope>
    <source>
        <strain evidence="2">10Sc9-8</strain>
    </source>
</reference>
<dbReference type="Proteomes" id="UP001165561">
    <property type="component" value="Unassembled WGS sequence"/>
</dbReference>
<keyword evidence="1" id="KW-0472">Membrane</keyword>
<name>A0ABT5TST6_9MICO</name>
<sequence>MEGFWVFVGSYWWLVFPLGGLVGGGIKGLQEWDERRRKDKIELARIKYGQTGQAPAGTAPPGRVTEADVQRMLAEHGETKRRWLSYELDVAKLIDYPLMSDIRESLTVELHRTMRHADALKPDHPKELLDPERFVAYRSAVQEFALAFEAAEREARRRRTSDFTDSEREVLARAKQLLALAEDRGATSAER</sequence>
<keyword evidence="3" id="KW-1185">Reference proteome</keyword>
<dbReference type="EMBL" id="JARACI010000285">
    <property type="protein sequence ID" value="MDD9205128.1"/>
    <property type="molecule type" value="Genomic_DNA"/>
</dbReference>
<comment type="caution">
    <text evidence="2">The sequence shown here is derived from an EMBL/GenBank/DDBJ whole genome shotgun (WGS) entry which is preliminary data.</text>
</comment>
<proteinExistence type="predicted"/>